<accession>A0A4R0JKM9</accession>
<name>A0A4R0JKM9_9ACTN</name>
<proteinExistence type="predicted"/>
<gene>
    <name evidence="2" type="ORF">E0H75_31455</name>
</gene>
<protein>
    <submittedName>
        <fullName evidence="2">GNAT family N-acetyltransferase</fullName>
    </submittedName>
</protein>
<dbReference type="GO" id="GO:0016747">
    <property type="term" value="F:acyltransferase activity, transferring groups other than amino-acyl groups"/>
    <property type="evidence" value="ECO:0007669"/>
    <property type="project" value="InterPro"/>
</dbReference>
<dbReference type="Proteomes" id="UP000293342">
    <property type="component" value="Unassembled WGS sequence"/>
</dbReference>
<evidence type="ECO:0000313" key="3">
    <source>
        <dbReference type="Proteomes" id="UP000293342"/>
    </source>
</evidence>
<comment type="caution">
    <text evidence="2">The sequence shown here is derived from an EMBL/GenBank/DDBJ whole genome shotgun (WGS) entry which is preliminary data.</text>
</comment>
<dbReference type="SUPFAM" id="SSF55729">
    <property type="entry name" value="Acyl-CoA N-acyltransferases (Nat)"/>
    <property type="match status" value="1"/>
</dbReference>
<evidence type="ECO:0000259" key="1">
    <source>
        <dbReference type="PROSITE" id="PS51186"/>
    </source>
</evidence>
<dbReference type="OrthoDB" id="9799092at2"/>
<reference evidence="2 3" key="1">
    <citation type="submission" date="2019-02" db="EMBL/GenBank/DDBJ databases">
        <title>Kribbella capetownensis sp. nov. and Kribbella speibonae sp. nov., isolated from soil.</title>
        <authorList>
            <person name="Curtis S.M."/>
            <person name="Norton I."/>
            <person name="Everest G.J."/>
            <person name="Meyers P.R."/>
        </authorList>
    </citation>
    <scope>NUCLEOTIDE SEQUENCE [LARGE SCALE GENOMIC DNA]</scope>
    <source>
        <strain evidence="2 3">YM53</strain>
    </source>
</reference>
<dbReference type="AlphaFoldDB" id="A0A4R0JKM9"/>
<dbReference type="Gene3D" id="3.40.630.30">
    <property type="match status" value="1"/>
</dbReference>
<dbReference type="Pfam" id="PF00583">
    <property type="entry name" value="Acetyltransf_1"/>
    <property type="match status" value="1"/>
</dbReference>
<keyword evidence="3" id="KW-1185">Reference proteome</keyword>
<keyword evidence="2" id="KW-0808">Transferase</keyword>
<organism evidence="2 3">
    <name type="scientific">Kribbella capetownensis</name>
    <dbReference type="NCBI Taxonomy" id="1572659"/>
    <lineage>
        <taxon>Bacteria</taxon>
        <taxon>Bacillati</taxon>
        <taxon>Actinomycetota</taxon>
        <taxon>Actinomycetes</taxon>
        <taxon>Propionibacteriales</taxon>
        <taxon>Kribbellaceae</taxon>
        <taxon>Kribbella</taxon>
    </lineage>
</organism>
<dbReference type="PROSITE" id="PS51186">
    <property type="entry name" value="GNAT"/>
    <property type="match status" value="1"/>
</dbReference>
<sequence length="134" mass="15289">MEGLGHIFPQETHPFPRADILDRWAVELADPSIAVYVSCDQHDRITGFAARRGDEVFHFGTAVDTWGSGLAAYLHDALLATFPSTLETLRLRVFTENARARRFYEKLGWHPTGRQTRTAFPPHPPLTEYILTRR</sequence>
<dbReference type="InterPro" id="IPR000182">
    <property type="entry name" value="GNAT_dom"/>
</dbReference>
<dbReference type="EMBL" id="SJKD01000008">
    <property type="protein sequence ID" value="TCC45318.1"/>
    <property type="molecule type" value="Genomic_DNA"/>
</dbReference>
<dbReference type="InterPro" id="IPR016181">
    <property type="entry name" value="Acyl_CoA_acyltransferase"/>
</dbReference>
<evidence type="ECO:0000313" key="2">
    <source>
        <dbReference type="EMBL" id="TCC45318.1"/>
    </source>
</evidence>
<feature type="domain" description="N-acetyltransferase" evidence="1">
    <location>
        <begin position="1"/>
        <end position="134"/>
    </location>
</feature>